<evidence type="ECO:0000313" key="4">
    <source>
        <dbReference type="Proteomes" id="UP000274756"/>
    </source>
</evidence>
<feature type="compositionally biased region" description="Basic and acidic residues" evidence="1">
    <location>
        <begin position="116"/>
        <end position="128"/>
    </location>
</feature>
<keyword evidence="4" id="KW-1185">Reference proteome</keyword>
<evidence type="ECO:0000256" key="1">
    <source>
        <dbReference type="SAM" id="MobiDB-lite"/>
    </source>
</evidence>
<accession>A0A0N4UPT5</accession>
<feature type="region of interest" description="Disordered" evidence="1">
    <location>
        <begin position="1"/>
        <end position="24"/>
    </location>
</feature>
<reference evidence="5" key="1">
    <citation type="submission" date="2017-02" db="UniProtKB">
        <authorList>
            <consortium name="WormBaseParasite"/>
        </authorList>
    </citation>
    <scope>IDENTIFICATION</scope>
</reference>
<protein>
    <submittedName>
        <fullName evidence="2 5">Uncharacterized protein</fullName>
    </submittedName>
</protein>
<reference evidence="2 4" key="2">
    <citation type="submission" date="2018-11" db="EMBL/GenBank/DDBJ databases">
        <authorList>
            <consortium name="Pathogen Informatics"/>
        </authorList>
    </citation>
    <scope>NUCLEOTIDE SEQUENCE [LARGE SCALE GENOMIC DNA]</scope>
</reference>
<evidence type="ECO:0000313" key="3">
    <source>
        <dbReference type="Proteomes" id="UP000038040"/>
    </source>
</evidence>
<dbReference type="WBParaSite" id="DME_0000998501-mRNA-1">
    <property type="protein sequence ID" value="DME_0000998501-mRNA-1"/>
    <property type="gene ID" value="DME_0000998501"/>
</dbReference>
<proteinExistence type="predicted"/>
<evidence type="ECO:0000313" key="2">
    <source>
        <dbReference type="EMBL" id="VDN53552.1"/>
    </source>
</evidence>
<dbReference type="Proteomes" id="UP000274756">
    <property type="component" value="Unassembled WGS sequence"/>
</dbReference>
<sequence length="293" mass="33271">MNPESSGIGLQRNGNSPDNKHSLKRTKSFSFKAVKEKFFFKKRLSMLEISSTSLNQNIVNGNDDGKLRLIYVTSRSSMPVESNLLVNEDDLIKRRSQSFSIKDIRRKLIVFQKSNEQEIQQKSRERRSLPPQMQARNPSNIGKSRARNDVGGINFPEASVASTGFRERSQTWSCSTESKVTTYQLQRLNDLDALKAPSKFNSTKIFFHSLFSAKSTSFNNQLGPLSKVERNSGHNHQSSSIKMDDTLESSNGLNNLCCFTSKSPSGWLSFLNLLIKVPANVKEIFQYYHLRFL</sequence>
<gene>
    <name evidence="2" type="ORF">DME_LOCUS3525</name>
</gene>
<feature type="region of interest" description="Disordered" evidence="1">
    <location>
        <begin position="116"/>
        <end position="149"/>
    </location>
</feature>
<name>A0A0N4UPT5_DRAME</name>
<organism evidence="3 5">
    <name type="scientific">Dracunculus medinensis</name>
    <name type="common">Guinea worm</name>
    <dbReference type="NCBI Taxonomy" id="318479"/>
    <lineage>
        <taxon>Eukaryota</taxon>
        <taxon>Metazoa</taxon>
        <taxon>Ecdysozoa</taxon>
        <taxon>Nematoda</taxon>
        <taxon>Chromadorea</taxon>
        <taxon>Rhabditida</taxon>
        <taxon>Spirurina</taxon>
        <taxon>Dracunculoidea</taxon>
        <taxon>Dracunculidae</taxon>
        <taxon>Dracunculus</taxon>
    </lineage>
</organism>
<dbReference type="AlphaFoldDB" id="A0A0N4UPT5"/>
<evidence type="ECO:0000313" key="5">
    <source>
        <dbReference type="WBParaSite" id="DME_0000998501-mRNA-1"/>
    </source>
</evidence>
<dbReference type="EMBL" id="UYYG01000144">
    <property type="protein sequence ID" value="VDN53552.1"/>
    <property type="molecule type" value="Genomic_DNA"/>
</dbReference>
<dbReference type="Proteomes" id="UP000038040">
    <property type="component" value="Unplaced"/>
</dbReference>